<evidence type="ECO:0000259" key="3">
    <source>
        <dbReference type="Pfam" id="PF03413"/>
    </source>
</evidence>
<dbReference type="PROSITE" id="PS51257">
    <property type="entry name" value="PROKAR_LIPOPROTEIN"/>
    <property type="match status" value="1"/>
</dbReference>
<feature type="compositionally biased region" description="Basic and acidic residues" evidence="1">
    <location>
        <begin position="122"/>
        <end position="142"/>
    </location>
</feature>
<dbReference type="HOGENOM" id="CLU_142125_0_0_11"/>
<feature type="chain" id="PRO_5038900974" evidence="2">
    <location>
        <begin position="25"/>
        <end position="156"/>
    </location>
</feature>
<feature type="region of interest" description="Disordered" evidence="1">
    <location>
        <begin position="28"/>
        <end position="89"/>
    </location>
</feature>
<dbReference type="Pfam" id="PF03413">
    <property type="entry name" value="PepSY"/>
    <property type="match status" value="1"/>
</dbReference>
<feature type="compositionally biased region" description="Polar residues" evidence="1">
    <location>
        <begin position="146"/>
        <end position="156"/>
    </location>
</feature>
<evidence type="ECO:0000256" key="2">
    <source>
        <dbReference type="SAM" id="SignalP"/>
    </source>
</evidence>
<proteinExistence type="predicted"/>
<dbReference type="RefSeq" id="WP_084226167.1">
    <property type="nucleotide sequence ID" value="NZ_CP010827.1"/>
</dbReference>
<feature type="compositionally biased region" description="Low complexity" evidence="1">
    <location>
        <begin position="31"/>
        <end position="54"/>
    </location>
</feature>
<keyword evidence="2" id="KW-0732">Signal</keyword>
<feature type="domain" description="PepSY" evidence="3">
    <location>
        <begin position="90"/>
        <end position="153"/>
    </location>
</feature>
<dbReference type="STRING" id="161899.CSING_04885"/>
<accession>A0A0B6EUL7</accession>
<gene>
    <name evidence="4" type="ORF">CSING_04885</name>
</gene>
<feature type="signal peptide" evidence="2">
    <location>
        <begin position="1"/>
        <end position="24"/>
    </location>
</feature>
<dbReference type="KEGG" id="csx:CSING_04885"/>
<organism evidence="4 5">
    <name type="scientific">Corynebacterium singulare</name>
    <dbReference type="NCBI Taxonomy" id="161899"/>
    <lineage>
        <taxon>Bacteria</taxon>
        <taxon>Bacillati</taxon>
        <taxon>Actinomycetota</taxon>
        <taxon>Actinomycetes</taxon>
        <taxon>Mycobacteriales</taxon>
        <taxon>Corynebacteriaceae</taxon>
        <taxon>Corynebacterium</taxon>
    </lineage>
</organism>
<dbReference type="EMBL" id="CP010827">
    <property type="protein sequence ID" value="AJI78518.1"/>
    <property type="molecule type" value="Genomic_DNA"/>
</dbReference>
<feature type="region of interest" description="Disordered" evidence="1">
    <location>
        <begin position="103"/>
        <end position="156"/>
    </location>
</feature>
<dbReference type="OrthoDB" id="4426021at2"/>
<sequence length="156" mass="16170">MTHRFRFTAAGIALCATAALTACSSDDDAETAPAATTPAPVETVTEAPVTTVVEQNDDDHDDQDDQDDQPAGTTNAGDPAADNATTSGTISSEDALAAAYAHAGVDASAVTEKEVELDDGDDARGPHWEIEFTAHGQEHEFDVDATNGTVTNHEVD</sequence>
<dbReference type="AlphaFoldDB" id="A0A0B6EUL7"/>
<dbReference type="InterPro" id="IPR025711">
    <property type="entry name" value="PepSY"/>
</dbReference>
<reference evidence="4 5" key="1">
    <citation type="journal article" date="2015" name="Genome Announc.">
        <title>Complete Genome Sequence and Annotation of Corynebacterium singulare DSM 44357, Isolated from a Human Semen Specimen.</title>
        <authorList>
            <person name="Merten M."/>
            <person name="Brinkrolf K."/>
            <person name="Albersmeier A."/>
            <person name="Kutter Y."/>
            <person name="Ruckert C."/>
            <person name="Tauch A."/>
        </authorList>
    </citation>
    <scope>NUCLEOTIDE SEQUENCE [LARGE SCALE GENOMIC DNA]</scope>
    <source>
        <strain evidence="4">IBS B52218</strain>
    </source>
</reference>
<dbReference type="Proteomes" id="UP000031890">
    <property type="component" value="Chromosome"/>
</dbReference>
<evidence type="ECO:0000256" key="1">
    <source>
        <dbReference type="SAM" id="MobiDB-lite"/>
    </source>
</evidence>
<protein>
    <submittedName>
        <fullName evidence="4">Peptidase propeptide domain-containing protein</fullName>
    </submittedName>
</protein>
<feature type="compositionally biased region" description="Acidic residues" evidence="1">
    <location>
        <begin position="55"/>
        <end position="68"/>
    </location>
</feature>
<evidence type="ECO:0000313" key="4">
    <source>
        <dbReference type="EMBL" id="AJI78518.1"/>
    </source>
</evidence>
<dbReference type="Gene3D" id="3.10.450.40">
    <property type="match status" value="1"/>
</dbReference>
<name>A0A0B6EUL7_9CORY</name>
<evidence type="ECO:0000313" key="5">
    <source>
        <dbReference type="Proteomes" id="UP000031890"/>
    </source>
</evidence>